<evidence type="ECO:0000313" key="2">
    <source>
        <dbReference type="Proteomes" id="UP001163321"/>
    </source>
</evidence>
<accession>A0ACC0W233</accession>
<protein>
    <submittedName>
        <fullName evidence="1">Uncharacterized protein</fullName>
    </submittedName>
</protein>
<reference evidence="1 2" key="1">
    <citation type="journal article" date="2022" name="bioRxiv">
        <title>The genome of the oomycete Peronosclerospora sorghi, a cosmopolitan pathogen of maize and sorghum, is inflated with dispersed pseudogenes.</title>
        <authorList>
            <person name="Fletcher K."/>
            <person name="Martin F."/>
            <person name="Isakeit T."/>
            <person name="Cavanaugh K."/>
            <person name="Magill C."/>
            <person name="Michelmore R."/>
        </authorList>
    </citation>
    <scope>NUCLEOTIDE SEQUENCE [LARGE SCALE GENOMIC DNA]</scope>
    <source>
        <strain evidence="1">P6</strain>
    </source>
</reference>
<organism evidence="1 2">
    <name type="scientific">Peronosclerospora sorghi</name>
    <dbReference type="NCBI Taxonomy" id="230839"/>
    <lineage>
        <taxon>Eukaryota</taxon>
        <taxon>Sar</taxon>
        <taxon>Stramenopiles</taxon>
        <taxon>Oomycota</taxon>
        <taxon>Peronosporomycetes</taxon>
        <taxon>Peronosporales</taxon>
        <taxon>Peronosporaceae</taxon>
        <taxon>Peronosclerospora</taxon>
    </lineage>
</organism>
<evidence type="ECO:0000313" key="1">
    <source>
        <dbReference type="EMBL" id="KAI9912018.1"/>
    </source>
</evidence>
<gene>
    <name evidence="1" type="ORF">PsorP6_008970</name>
</gene>
<name>A0ACC0W233_9STRA</name>
<proteinExistence type="predicted"/>
<dbReference type="EMBL" id="CM047584">
    <property type="protein sequence ID" value="KAI9912018.1"/>
    <property type="molecule type" value="Genomic_DNA"/>
</dbReference>
<keyword evidence="2" id="KW-1185">Reference proteome</keyword>
<sequence>MQFSDAVRAKIGRRNPMTASEFMERMVVTCNDTTPLLSLSPALGKAAVYSCDVTQEFDVETNGPEIKAEFHWVAAFISFCRLFESKCAVPVTLLMSAIGVGTLAVPYTFVLLSSVQAVVVLGCVGLAMGFTADILVDVHVSVATDSASDPQQSQETTYQYLARRSCGKSFARLTGALTAFAVFGACVGCLRVVKDMAPMMLSAMDAGFESRTVIEQQHAIMLAVWMVVLIVLLPLGCLTKISALRFSSYLGVAFSVYLIGAVTYRAVFGGGVNDRAQVSATSAKTETLLFWRVSEVVGVYNFIFMIHLNVVPLLAQVVTAEKERQKNCYRDLEQIVSEETFVLVHVLQSARLTMRRHLTLVIGACILLYAIFGLSTAQIYGNRTQGNILLNLSNDQIMAVPRVTILLTILFSFPLLLHPLRSLVLEVVMVRTSQIVDKALDDEVGQTREPSQAVHAAVTVLLVIAQILCAFRVPGLQVVFSFVGASVLLMLCYVFPLIFYVQLAPRRPSRKRLILLSALTFTAVIFCAAATLQLILSA</sequence>
<comment type="caution">
    <text evidence="1">The sequence shown here is derived from an EMBL/GenBank/DDBJ whole genome shotgun (WGS) entry which is preliminary data.</text>
</comment>
<dbReference type="Proteomes" id="UP001163321">
    <property type="component" value="Chromosome 5"/>
</dbReference>